<accession>A0A3G1KYL8</accession>
<keyword evidence="5" id="KW-0813">Transport</keyword>
<dbReference type="Proteomes" id="UP000323521">
    <property type="component" value="Chromosome"/>
</dbReference>
<gene>
    <name evidence="7" type="ORF">DCMF_25040</name>
</gene>
<evidence type="ECO:0000259" key="6">
    <source>
        <dbReference type="PROSITE" id="PS51012"/>
    </source>
</evidence>
<dbReference type="PRINTS" id="PR00164">
    <property type="entry name" value="ABC2TRNSPORT"/>
</dbReference>
<feature type="transmembrane region" description="Helical" evidence="5">
    <location>
        <begin position="219"/>
        <end position="241"/>
    </location>
</feature>
<dbReference type="InterPro" id="IPR000412">
    <property type="entry name" value="ABC_2_transport"/>
</dbReference>
<evidence type="ECO:0000256" key="4">
    <source>
        <dbReference type="ARBA" id="ARBA00023136"/>
    </source>
</evidence>
<keyword evidence="3 5" id="KW-1133">Transmembrane helix</keyword>
<keyword evidence="5" id="KW-1003">Cell membrane</keyword>
<protein>
    <recommendedName>
        <fullName evidence="5">Transport permease protein</fullName>
    </recommendedName>
</protein>
<comment type="subcellular location">
    <subcellularLocation>
        <location evidence="5">Cell membrane</location>
        <topology evidence="5">Multi-pass membrane protein</topology>
    </subcellularLocation>
    <subcellularLocation>
        <location evidence="1">Membrane</location>
        <topology evidence="1">Multi-pass membrane protein</topology>
    </subcellularLocation>
</comment>
<evidence type="ECO:0000313" key="7">
    <source>
        <dbReference type="EMBL" id="ATW27584.1"/>
    </source>
</evidence>
<dbReference type="AlphaFoldDB" id="A0A3G1KYL8"/>
<dbReference type="PANTHER" id="PTHR43332:SF2">
    <property type="entry name" value="INNER MEMBRANE TRANSPORT PERMEASE YADH"/>
    <property type="match status" value="1"/>
</dbReference>
<keyword evidence="4 5" id="KW-0472">Membrane</keyword>
<dbReference type="PANTHER" id="PTHR43332">
    <property type="entry name" value="INNER MEMBRANE TRANSPORT PERMEASE YADH-RELATED"/>
    <property type="match status" value="1"/>
</dbReference>
<evidence type="ECO:0000256" key="5">
    <source>
        <dbReference type="RuleBase" id="RU361157"/>
    </source>
</evidence>
<evidence type="ECO:0000256" key="2">
    <source>
        <dbReference type="ARBA" id="ARBA00022692"/>
    </source>
</evidence>
<evidence type="ECO:0000256" key="1">
    <source>
        <dbReference type="ARBA" id="ARBA00004141"/>
    </source>
</evidence>
<evidence type="ECO:0000313" key="8">
    <source>
        <dbReference type="Proteomes" id="UP000323521"/>
    </source>
</evidence>
<sequence>MEQFKAVLWQDYIFFKRKFWSNTVGTLIGPLLYLLVFGWGLGSEIQVGGSSYVHFVIPGIIALTTMGLSFGNVANDINIARIYSKSFEELMVAPLPIPLYAAAKVTAGALRGFYAALMIIALSLILRVGLGFDAYFILVTLLNCYVFAALGFAVGLIIESHRDIAKFSNFIITPMSFLCGTFFPLDKMPWGIKEFIWLLPLTQTSLALRGEGGDIFRMFLHPAILLGYFALFFVIGIKVWAKAE</sequence>
<keyword evidence="8" id="KW-1185">Reference proteome</keyword>
<dbReference type="PIRSF" id="PIRSF006648">
    <property type="entry name" value="DrrB"/>
    <property type="match status" value="1"/>
</dbReference>
<organism evidence="7 8">
    <name type="scientific">Formimonas warabiya</name>
    <dbReference type="NCBI Taxonomy" id="1761012"/>
    <lineage>
        <taxon>Bacteria</taxon>
        <taxon>Bacillati</taxon>
        <taxon>Bacillota</taxon>
        <taxon>Clostridia</taxon>
        <taxon>Eubacteriales</taxon>
        <taxon>Peptococcaceae</taxon>
        <taxon>Candidatus Formimonas</taxon>
    </lineage>
</organism>
<proteinExistence type="inferred from homology"/>
<keyword evidence="2 5" id="KW-0812">Transmembrane</keyword>
<comment type="similarity">
    <text evidence="5">Belongs to the ABC-2 integral membrane protein family.</text>
</comment>
<name>A0A3G1KYL8_FORW1</name>
<dbReference type="GO" id="GO:0140359">
    <property type="term" value="F:ABC-type transporter activity"/>
    <property type="evidence" value="ECO:0007669"/>
    <property type="project" value="InterPro"/>
</dbReference>
<dbReference type="EMBL" id="CP017634">
    <property type="protein sequence ID" value="ATW27584.1"/>
    <property type="molecule type" value="Genomic_DNA"/>
</dbReference>
<feature type="transmembrane region" description="Helical" evidence="5">
    <location>
        <begin position="167"/>
        <end position="185"/>
    </location>
</feature>
<dbReference type="Pfam" id="PF01061">
    <property type="entry name" value="ABC2_membrane"/>
    <property type="match status" value="1"/>
</dbReference>
<feature type="transmembrane region" description="Helical" evidence="5">
    <location>
        <begin position="52"/>
        <end position="74"/>
    </location>
</feature>
<feature type="transmembrane region" description="Helical" evidence="5">
    <location>
        <begin position="136"/>
        <end position="158"/>
    </location>
</feature>
<dbReference type="OrthoDB" id="111284at2"/>
<dbReference type="KEGG" id="fwa:DCMF_25040"/>
<dbReference type="RefSeq" id="WP_148138073.1">
    <property type="nucleotide sequence ID" value="NZ_CP017634.1"/>
</dbReference>
<feature type="transmembrane region" description="Helical" evidence="5">
    <location>
        <begin position="20"/>
        <end position="40"/>
    </location>
</feature>
<dbReference type="GO" id="GO:0043190">
    <property type="term" value="C:ATP-binding cassette (ABC) transporter complex"/>
    <property type="evidence" value="ECO:0007669"/>
    <property type="project" value="InterPro"/>
</dbReference>
<dbReference type="InterPro" id="IPR013525">
    <property type="entry name" value="ABC2_TM"/>
</dbReference>
<feature type="transmembrane region" description="Helical" evidence="5">
    <location>
        <begin position="112"/>
        <end position="130"/>
    </location>
</feature>
<reference evidence="7 8" key="1">
    <citation type="submission" date="2016-10" db="EMBL/GenBank/DDBJ databases">
        <title>Complete Genome Sequence of Peptococcaceae strain DCMF.</title>
        <authorList>
            <person name="Edwards R.J."/>
            <person name="Holland S.I."/>
            <person name="Deshpande N.P."/>
            <person name="Wong Y.K."/>
            <person name="Ertan H."/>
            <person name="Manefield M."/>
            <person name="Russell T.L."/>
            <person name="Lee M.J."/>
        </authorList>
    </citation>
    <scope>NUCLEOTIDE SEQUENCE [LARGE SCALE GENOMIC DNA]</scope>
    <source>
        <strain evidence="7 8">DCMF</strain>
    </source>
</reference>
<feature type="domain" description="ABC transmembrane type-2" evidence="6">
    <location>
        <begin position="21"/>
        <end position="243"/>
    </location>
</feature>
<dbReference type="InterPro" id="IPR047817">
    <property type="entry name" value="ABC2_TM_bact-type"/>
</dbReference>
<evidence type="ECO:0000256" key="3">
    <source>
        <dbReference type="ARBA" id="ARBA00022989"/>
    </source>
</evidence>
<dbReference type="InterPro" id="IPR052522">
    <property type="entry name" value="ABC-2_transport_permease"/>
</dbReference>
<dbReference type="PROSITE" id="PS51012">
    <property type="entry name" value="ABC_TM2"/>
    <property type="match status" value="1"/>
</dbReference>